<dbReference type="EMBL" id="CP137640">
    <property type="protein sequence ID" value="WVX80210.1"/>
    <property type="molecule type" value="Genomic_DNA"/>
</dbReference>
<evidence type="ECO:0000256" key="1">
    <source>
        <dbReference type="SAM" id="Phobius"/>
    </source>
</evidence>
<feature type="transmembrane region" description="Helical" evidence="1">
    <location>
        <begin position="25"/>
        <end position="44"/>
    </location>
</feature>
<keyword evidence="1" id="KW-0472">Membrane</keyword>
<dbReference type="PANTHER" id="PTHR35792:SF1">
    <property type="entry name" value="SLL0268 PROTEIN"/>
    <property type="match status" value="1"/>
</dbReference>
<gene>
    <name evidence="2" type="ORF">R4Z09_23445</name>
</gene>
<organism evidence="2 3">
    <name type="scientific">Niallia oryzisoli</name>
    <dbReference type="NCBI Taxonomy" id="1737571"/>
    <lineage>
        <taxon>Bacteria</taxon>
        <taxon>Bacillati</taxon>
        <taxon>Bacillota</taxon>
        <taxon>Bacilli</taxon>
        <taxon>Bacillales</taxon>
        <taxon>Bacillaceae</taxon>
        <taxon>Niallia</taxon>
    </lineage>
</organism>
<dbReference type="Proteomes" id="UP001357223">
    <property type="component" value="Chromosome"/>
</dbReference>
<reference evidence="2 3" key="1">
    <citation type="submission" date="2023-10" db="EMBL/GenBank/DDBJ databases">
        <title>Niallia locisalis sp.nov. isolated from a salt pond sample.</title>
        <authorList>
            <person name="Li X.-J."/>
            <person name="Dong L."/>
        </authorList>
    </citation>
    <scope>NUCLEOTIDE SEQUENCE [LARGE SCALE GENOMIC DNA]</scope>
    <source>
        <strain evidence="2 3">DSM 29761</strain>
    </source>
</reference>
<name>A0ABZ2CE22_9BACI</name>
<dbReference type="PANTHER" id="PTHR35792">
    <property type="entry name" value="GENERAL STRESS PROTEIN"/>
    <property type="match status" value="1"/>
</dbReference>
<dbReference type="RefSeq" id="WP_338449139.1">
    <property type="nucleotide sequence ID" value="NZ_CP137640.1"/>
</dbReference>
<keyword evidence="3" id="KW-1185">Reference proteome</keyword>
<dbReference type="InterPro" id="IPR024623">
    <property type="entry name" value="YtxH"/>
</dbReference>
<evidence type="ECO:0000313" key="2">
    <source>
        <dbReference type="EMBL" id="WVX80210.1"/>
    </source>
</evidence>
<keyword evidence="1" id="KW-1133">Transmembrane helix</keyword>
<proteinExistence type="predicted"/>
<accession>A0ABZ2CE22</accession>
<protein>
    <submittedName>
        <fullName evidence="2">YtxH domain-containing protein</fullName>
    </submittedName>
</protein>
<evidence type="ECO:0000313" key="3">
    <source>
        <dbReference type="Proteomes" id="UP001357223"/>
    </source>
</evidence>
<sequence length="157" mass="17437">MAGNERMNYELKKDKTDSRMSTKDFLIGTLIGAAVGSLTALLLAPKSGKELRGDLNNQAYLLREKTDHIRESVSIKGNELTSTVKDKTTAISKKVSEQSVDLVNKVKGLTTDAETKPVTNPVDELFEQTTHSESDIQKKLEETKRAFDETESKFNSK</sequence>
<dbReference type="InterPro" id="IPR052928">
    <property type="entry name" value="Desiccation-related_membrane"/>
</dbReference>
<dbReference type="Pfam" id="PF12732">
    <property type="entry name" value="YtxH"/>
    <property type="match status" value="1"/>
</dbReference>
<keyword evidence="1" id="KW-0812">Transmembrane</keyword>